<dbReference type="InterPro" id="IPR041664">
    <property type="entry name" value="AAA_16"/>
</dbReference>
<accession>A0ABN2W9K6</accession>
<dbReference type="InterPro" id="IPR027417">
    <property type="entry name" value="P-loop_NTPase"/>
</dbReference>
<dbReference type="EMBL" id="BAAANS010000003">
    <property type="protein sequence ID" value="GAA2086849.1"/>
    <property type="molecule type" value="Genomic_DNA"/>
</dbReference>
<dbReference type="Pfam" id="PF00196">
    <property type="entry name" value="GerE"/>
    <property type="match status" value="1"/>
</dbReference>
<dbReference type="PRINTS" id="PR00038">
    <property type="entry name" value="HTHLUXR"/>
</dbReference>
<gene>
    <name evidence="4" type="ORF">GCM10009759_07840</name>
</gene>
<evidence type="ECO:0000313" key="5">
    <source>
        <dbReference type="Proteomes" id="UP001500897"/>
    </source>
</evidence>
<feature type="domain" description="HTH luxR-type" evidence="3">
    <location>
        <begin position="956"/>
        <end position="1021"/>
    </location>
</feature>
<dbReference type="InterPro" id="IPR000792">
    <property type="entry name" value="Tscrpt_reg_LuxR_C"/>
</dbReference>
<proteinExistence type="predicted"/>
<protein>
    <submittedName>
        <fullName evidence="4">LuxR family transcriptional regulator</fullName>
    </submittedName>
</protein>
<comment type="caution">
    <text evidence="4">The sequence shown here is derived from an EMBL/GenBank/DDBJ whole genome shotgun (WGS) entry which is preliminary data.</text>
</comment>
<dbReference type="Proteomes" id="UP001500897">
    <property type="component" value="Unassembled WGS sequence"/>
</dbReference>
<dbReference type="SUPFAM" id="SSF46894">
    <property type="entry name" value="C-terminal effector domain of the bipartite response regulators"/>
    <property type="match status" value="1"/>
</dbReference>
<dbReference type="PANTHER" id="PTHR16305">
    <property type="entry name" value="TESTICULAR SOLUBLE ADENYLYL CYCLASE"/>
    <property type="match status" value="1"/>
</dbReference>
<dbReference type="PANTHER" id="PTHR16305:SF35">
    <property type="entry name" value="TRANSCRIPTIONAL ACTIVATOR DOMAIN"/>
    <property type="match status" value="1"/>
</dbReference>
<keyword evidence="1" id="KW-0547">Nucleotide-binding</keyword>
<keyword evidence="5" id="KW-1185">Reference proteome</keyword>
<evidence type="ECO:0000259" key="3">
    <source>
        <dbReference type="PROSITE" id="PS50043"/>
    </source>
</evidence>
<dbReference type="PROSITE" id="PS00622">
    <property type="entry name" value="HTH_LUXR_1"/>
    <property type="match status" value="1"/>
</dbReference>
<name>A0ABN2W9K6_9ACTN</name>
<dbReference type="InterPro" id="IPR016032">
    <property type="entry name" value="Sig_transdc_resp-reg_C-effctor"/>
</dbReference>
<dbReference type="Gene3D" id="1.10.10.10">
    <property type="entry name" value="Winged helix-like DNA-binding domain superfamily/Winged helix DNA-binding domain"/>
    <property type="match status" value="1"/>
</dbReference>
<evidence type="ECO:0000256" key="1">
    <source>
        <dbReference type="ARBA" id="ARBA00022741"/>
    </source>
</evidence>
<dbReference type="CDD" id="cd06170">
    <property type="entry name" value="LuxR_C_like"/>
    <property type="match status" value="1"/>
</dbReference>
<dbReference type="InterPro" id="IPR036388">
    <property type="entry name" value="WH-like_DNA-bd_sf"/>
</dbReference>
<reference evidence="4 5" key="1">
    <citation type="journal article" date="2019" name="Int. J. Syst. Evol. Microbiol.">
        <title>The Global Catalogue of Microorganisms (GCM) 10K type strain sequencing project: providing services to taxonomists for standard genome sequencing and annotation.</title>
        <authorList>
            <consortium name="The Broad Institute Genomics Platform"/>
            <consortium name="The Broad Institute Genome Sequencing Center for Infectious Disease"/>
            <person name="Wu L."/>
            <person name="Ma J."/>
        </authorList>
    </citation>
    <scope>NUCLEOTIDE SEQUENCE [LARGE SCALE GENOMIC DNA]</scope>
    <source>
        <strain evidence="4 5">JCM 14559</strain>
    </source>
</reference>
<dbReference type="SMART" id="SM00421">
    <property type="entry name" value="HTH_LUXR"/>
    <property type="match status" value="1"/>
</dbReference>
<dbReference type="PROSITE" id="PS50043">
    <property type="entry name" value="HTH_LUXR_2"/>
    <property type="match status" value="1"/>
</dbReference>
<dbReference type="SUPFAM" id="SSF52540">
    <property type="entry name" value="P-loop containing nucleoside triphosphate hydrolases"/>
    <property type="match status" value="1"/>
</dbReference>
<evidence type="ECO:0000313" key="4">
    <source>
        <dbReference type="EMBL" id="GAA2086849.1"/>
    </source>
</evidence>
<keyword evidence="2" id="KW-0067">ATP-binding</keyword>
<organism evidence="4 5">
    <name type="scientific">Kitasatospora saccharophila</name>
    <dbReference type="NCBI Taxonomy" id="407973"/>
    <lineage>
        <taxon>Bacteria</taxon>
        <taxon>Bacillati</taxon>
        <taxon>Actinomycetota</taxon>
        <taxon>Actinomycetes</taxon>
        <taxon>Kitasatosporales</taxon>
        <taxon>Streptomycetaceae</taxon>
        <taxon>Kitasatospora</taxon>
    </lineage>
</organism>
<dbReference type="Pfam" id="PF13191">
    <property type="entry name" value="AAA_16"/>
    <property type="match status" value="1"/>
</dbReference>
<sequence length="1021" mass="106352">MKGFDGTAAGLRVPLGERAAAGGRGARVARHDGVHGTYVLSPVCAVGSGVRMGCAVIGRDGGAPGFVGRRRELAQLVGAVRAAPAVVLVEGEAGAGKSALVGKALVESGTPGERVLTGRCHPVAAPTPYGPLLDALRRGRPVLAAAQLPPSAGALRAWLPDLADLLPEEDTAGAGGDERYRLTQGLLALLGALGEVVLLVEDAQWADRGTRELLLLLARDPHPGLSLVVTYRAEELPDGAPVLGAAYRCPPGVSGGPLRVGPLERAEVLELVRTALGSGSAGSVAGPVPGSGAGPGPGTASALAALLYDRSGGLPAAIVEDLALLQEDGHRADPVAALSGAEPPRGLREAVTERLAGLGGQARTVTEAVAVLDEPVSEELIAEVAALSAEQVSAGLVEALRAAVLDEPAPARYAFRRETARQVAYRRIPGPTRSALHRRAVEALRAREPQPLARIAAHTRALGDRNAWPQAAEAAAEQAVEQGDTAAAGSLLRELLAEADLTPERRGRAARALSGLAANAAYDAASTEVLADIIADPRLPVADRGEVRLTLGLRVAVQGGDRDGFALIEQAADELIAERPARAARALVALAMNERDGEGAAAWERMAKAAAALEGEPDEEVAAAYRATRLTFQAREGDPELWPELDRLPRDASSPELVRQTTRALFNVGDIAMETGHDRRAGRLLTESRALARQAAISYLECYSRIALLRLDGLAGRWQGLEERFEALGTEYPDVAMARVERAMLFGRLAASRGRLAVARAEFESAARYGERESQVTAAIRAAAGLGAVELLERGAEAAAVVLGPAVAILRQAGAWARGGELLPIAVEVARGVGDEGAARHLTEEAAEALGGADAPAAHAGLHQARGVLLEGTDPGGAIESFHRARDAWREIGRPYEAAKAEERLARALAERDPQTAAERLAAEATYNTLGAASDAARCQHVRRDLGLGRMASPGRRGYGEALSPRERQVAELVGQGVSNQDIAQALFLSPRTVEHHVASVLRKLGVGRKDVAEALTESEG</sequence>
<evidence type="ECO:0000256" key="2">
    <source>
        <dbReference type="ARBA" id="ARBA00022840"/>
    </source>
</evidence>